<evidence type="ECO:0000313" key="3">
    <source>
        <dbReference type="Proteomes" id="UP000187209"/>
    </source>
</evidence>
<accession>A0A1R2CVT7</accession>
<sequence length="114" mass="13529">MQNPEQQRNQSMYLLIIIFMIILLPSLLSSGSSSSIQTTDNRRKMLIQDMVDFAISLQSENEILYNHILIFEASLNNTLPEDYAFYKSNMTNYYEKFLENKEKLQNLDRFLKNY</sequence>
<keyword evidence="1" id="KW-0472">Membrane</keyword>
<organism evidence="2 3">
    <name type="scientific">Stentor coeruleus</name>
    <dbReference type="NCBI Taxonomy" id="5963"/>
    <lineage>
        <taxon>Eukaryota</taxon>
        <taxon>Sar</taxon>
        <taxon>Alveolata</taxon>
        <taxon>Ciliophora</taxon>
        <taxon>Postciliodesmatophora</taxon>
        <taxon>Heterotrichea</taxon>
        <taxon>Heterotrichida</taxon>
        <taxon>Stentoridae</taxon>
        <taxon>Stentor</taxon>
    </lineage>
</organism>
<comment type="caution">
    <text evidence="2">The sequence shown here is derived from an EMBL/GenBank/DDBJ whole genome shotgun (WGS) entry which is preliminary data.</text>
</comment>
<proteinExistence type="predicted"/>
<reference evidence="2 3" key="1">
    <citation type="submission" date="2016-11" db="EMBL/GenBank/DDBJ databases">
        <title>The macronuclear genome of Stentor coeruleus: a giant cell with tiny introns.</title>
        <authorList>
            <person name="Slabodnick M."/>
            <person name="Ruby J.G."/>
            <person name="Reiff S.B."/>
            <person name="Swart E.C."/>
            <person name="Gosai S."/>
            <person name="Prabakaran S."/>
            <person name="Witkowska E."/>
            <person name="Larue G.E."/>
            <person name="Fisher S."/>
            <person name="Freeman R.M."/>
            <person name="Gunawardena J."/>
            <person name="Chu W."/>
            <person name="Stover N.A."/>
            <person name="Gregory B.D."/>
            <person name="Nowacki M."/>
            <person name="Derisi J."/>
            <person name="Roy S.W."/>
            <person name="Marshall W.F."/>
            <person name="Sood P."/>
        </authorList>
    </citation>
    <scope>NUCLEOTIDE SEQUENCE [LARGE SCALE GENOMIC DNA]</scope>
    <source>
        <strain evidence="2">WM001</strain>
    </source>
</reference>
<dbReference type="Proteomes" id="UP000187209">
    <property type="component" value="Unassembled WGS sequence"/>
</dbReference>
<keyword evidence="1" id="KW-1133">Transmembrane helix</keyword>
<keyword evidence="1" id="KW-0812">Transmembrane</keyword>
<feature type="transmembrane region" description="Helical" evidence="1">
    <location>
        <begin position="12"/>
        <end position="28"/>
    </location>
</feature>
<keyword evidence="3" id="KW-1185">Reference proteome</keyword>
<name>A0A1R2CVT7_9CILI</name>
<evidence type="ECO:0000313" key="2">
    <source>
        <dbReference type="EMBL" id="OMJ93119.1"/>
    </source>
</evidence>
<dbReference type="AlphaFoldDB" id="A0A1R2CVT7"/>
<evidence type="ECO:0000256" key="1">
    <source>
        <dbReference type="SAM" id="Phobius"/>
    </source>
</evidence>
<gene>
    <name evidence="2" type="ORF">SteCoe_3935</name>
</gene>
<protein>
    <submittedName>
        <fullName evidence="2">Uncharacterized protein</fullName>
    </submittedName>
</protein>
<dbReference type="EMBL" id="MPUH01000048">
    <property type="protein sequence ID" value="OMJ93119.1"/>
    <property type="molecule type" value="Genomic_DNA"/>
</dbReference>